<evidence type="ECO:0000259" key="7">
    <source>
        <dbReference type="Pfam" id="PF00892"/>
    </source>
</evidence>
<feature type="domain" description="EamA" evidence="7">
    <location>
        <begin position="7"/>
        <end position="136"/>
    </location>
</feature>
<evidence type="ECO:0000256" key="5">
    <source>
        <dbReference type="ARBA" id="ARBA00023136"/>
    </source>
</evidence>
<dbReference type="Proteomes" id="UP001580346">
    <property type="component" value="Unassembled WGS sequence"/>
</dbReference>
<feature type="transmembrane region" description="Helical" evidence="6">
    <location>
        <begin position="64"/>
        <end position="89"/>
    </location>
</feature>
<feature type="transmembrane region" description="Helical" evidence="6">
    <location>
        <begin position="238"/>
        <end position="255"/>
    </location>
</feature>
<comment type="caution">
    <text evidence="8">The sequence shown here is derived from an EMBL/GenBank/DDBJ whole genome shotgun (WGS) entry which is preliminary data.</text>
</comment>
<evidence type="ECO:0000256" key="2">
    <source>
        <dbReference type="ARBA" id="ARBA00007362"/>
    </source>
</evidence>
<dbReference type="InterPro" id="IPR000620">
    <property type="entry name" value="EamA_dom"/>
</dbReference>
<evidence type="ECO:0000256" key="6">
    <source>
        <dbReference type="SAM" id="Phobius"/>
    </source>
</evidence>
<name>A0ABV5AV43_9BACL</name>
<protein>
    <submittedName>
        <fullName evidence="8">DMT family transporter</fullName>
    </submittedName>
</protein>
<comment type="similarity">
    <text evidence="2">Belongs to the EamA transporter family.</text>
</comment>
<organism evidence="8 9">
    <name type="scientific">Paenibacillus enshidis</name>
    <dbReference type="NCBI Taxonomy" id="1458439"/>
    <lineage>
        <taxon>Bacteria</taxon>
        <taxon>Bacillati</taxon>
        <taxon>Bacillota</taxon>
        <taxon>Bacilli</taxon>
        <taxon>Bacillales</taxon>
        <taxon>Paenibacillaceae</taxon>
        <taxon>Paenibacillus</taxon>
    </lineage>
</organism>
<dbReference type="Pfam" id="PF00892">
    <property type="entry name" value="EamA"/>
    <property type="match status" value="2"/>
</dbReference>
<dbReference type="InterPro" id="IPR050638">
    <property type="entry name" value="AA-Vitamin_Transporters"/>
</dbReference>
<reference evidence="8 9" key="1">
    <citation type="submission" date="2024-09" db="EMBL/GenBank/DDBJ databases">
        <title>Paenibacillus zeirhizospherea sp. nov., isolated from surface of the maize (Zea mays) roots in a horticulture field, Hungary.</title>
        <authorList>
            <person name="Marton D."/>
            <person name="Farkas M."/>
            <person name="Bedics A."/>
            <person name="Toth E."/>
            <person name="Tancsics A."/>
            <person name="Boka K."/>
            <person name="Maroti G."/>
            <person name="Kriszt B."/>
            <person name="Cserhati M."/>
        </authorList>
    </citation>
    <scope>NUCLEOTIDE SEQUENCE [LARGE SCALE GENOMIC DNA]</scope>
    <source>
        <strain evidence="8 9">KCTC 33519</strain>
    </source>
</reference>
<feature type="transmembrane region" description="Helical" evidence="6">
    <location>
        <begin position="206"/>
        <end position="226"/>
    </location>
</feature>
<sequence>MKPIVFILLVILATALMGSSFTFGKMGLSYASPLLLAGIRFTLAGLLMAVWVRNHQHPASVKIWLRVGIIGLFQTALVMGFIFLGLRTITAGESAILTFINPLLVIILGTIIFRSRYRLSQWAGVIIGFVGVIVTLGFQIQLQTGTWLGLGSAICWAIATLLVKQWGGEMNIWVLTAYQMLCGGIVLVVLGLFIEAPHLVINMQSIGIILHLAVLGSIVQFAIWYYLLQQGEPGRTSAFLFLAPFFGVLSGWLLLGEVVYANVYWGGGLILVGIFLANWQPGKLRDTAS</sequence>
<feature type="transmembrane region" description="Helical" evidence="6">
    <location>
        <begin position="175"/>
        <end position="194"/>
    </location>
</feature>
<feature type="transmembrane region" description="Helical" evidence="6">
    <location>
        <begin position="34"/>
        <end position="52"/>
    </location>
</feature>
<dbReference type="PANTHER" id="PTHR32322:SF2">
    <property type="entry name" value="EAMA DOMAIN-CONTAINING PROTEIN"/>
    <property type="match status" value="1"/>
</dbReference>
<evidence type="ECO:0000256" key="4">
    <source>
        <dbReference type="ARBA" id="ARBA00022989"/>
    </source>
</evidence>
<dbReference type="SUPFAM" id="SSF103481">
    <property type="entry name" value="Multidrug resistance efflux transporter EmrE"/>
    <property type="match status" value="2"/>
</dbReference>
<evidence type="ECO:0000313" key="9">
    <source>
        <dbReference type="Proteomes" id="UP001580346"/>
    </source>
</evidence>
<comment type="subcellular location">
    <subcellularLocation>
        <location evidence="1">Endomembrane system</location>
        <topology evidence="1">Multi-pass membrane protein</topology>
    </subcellularLocation>
</comment>
<dbReference type="InterPro" id="IPR037185">
    <property type="entry name" value="EmrE-like"/>
</dbReference>
<feature type="transmembrane region" description="Helical" evidence="6">
    <location>
        <begin position="261"/>
        <end position="279"/>
    </location>
</feature>
<accession>A0ABV5AV43</accession>
<proteinExistence type="inferred from homology"/>
<dbReference type="PANTHER" id="PTHR32322">
    <property type="entry name" value="INNER MEMBRANE TRANSPORTER"/>
    <property type="match status" value="1"/>
</dbReference>
<keyword evidence="3 6" id="KW-0812">Transmembrane</keyword>
<evidence type="ECO:0000256" key="1">
    <source>
        <dbReference type="ARBA" id="ARBA00004127"/>
    </source>
</evidence>
<keyword evidence="4 6" id="KW-1133">Transmembrane helix</keyword>
<keyword evidence="9" id="KW-1185">Reference proteome</keyword>
<feature type="domain" description="EamA" evidence="7">
    <location>
        <begin position="144"/>
        <end position="278"/>
    </location>
</feature>
<feature type="transmembrane region" description="Helical" evidence="6">
    <location>
        <begin position="95"/>
        <end position="113"/>
    </location>
</feature>
<evidence type="ECO:0000256" key="3">
    <source>
        <dbReference type="ARBA" id="ARBA00022692"/>
    </source>
</evidence>
<keyword evidence="5 6" id="KW-0472">Membrane</keyword>
<evidence type="ECO:0000313" key="8">
    <source>
        <dbReference type="EMBL" id="MFB5267880.1"/>
    </source>
</evidence>
<dbReference type="EMBL" id="JBHHMI010000011">
    <property type="protein sequence ID" value="MFB5267880.1"/>
    <property type="molecule type" value="Genomic_DNA"/>
</dbReference>
<dbReference type="RefSeq" id="WP_375355913.1">
    <property type="nucleotide sequence ID" value="NZ_JBHHMI010000011.1"/>
</dbReference>
<feature type="transmembrane region" description="Helical" evidence="6">
    <location>
        <begin position="122"/>
        <end position="140"/>
    </location>
</feature>
<gene>
    <name evidence="8" type="ORF">ACE41H_14015</name>
</gene>